<gene>
    <name evidence="4" type="ORF">H4W31_000579</name>
</gene>
<evidence type="ECO:0000313" key="5">
    <source>
        <dbReference type="Proteomes" id="UP000649753"/>
    </source>
</evidence>
<dbReference type="EMBL" id="JADBEB010000001">
    <property type="protein sequence ID" value="MBE1484941.1"/>
    <property type="molecule type" value="Genomic_DNA"/>
</dbReference>
<evidence type="ECO:0000259" key="3">
    <source>
        <dbReference type="PROSITE" id="PS51186"/>
    </source>
</evidence>
<sequence>MTRPERESGSERVPESVPAELVVRRARTTDVRGIRELIDTYSPERRLLSKATVTLYEDVQEFWVAVDPTDATVVGCGALHVMWEDLAEIRTVAVHPGYRGRKIGWRIVTELLATARELGVSRVFCLTFETGFFASFGFVEIDGAPVPQTVFEQLLRSYDEGVAEFLGLERVKPNTLGNVRMLLRL</sequence>
<proteinExistence type="predicted"/>
<dbReference type="NCBIfam" id="NF005921">
    <property type="entry name" value="PRK07922.1"/>
    <property type="match status" value="1"/>
</dbReference>
<dbReference type="GO" id="GO:0005737">
    <property type="term" value="C:cytoplasm"/>
    <property type="evidence" value="ECO:0007669"/>
    <property type="project" value="TreeGrafter"/>
</dbReference>
<dbReference type="InterPro" id="IPR016181">
    <property type="entry name" value="Acyl_CoA_acyltransferase"/>
</dbReference>
<name>A0A927M1H6_9ACTN</name>
<keyword evidence="2 4" id="KW-0012">Acyltransferase</keyword>
<keyword evidence="1 4" id="KW-0808">Transferase</keyword>
<evidence type="ECO:0000313" key="4">
    <source>
        <dbReference type="EMBL" id="MBE1484941.1"/>
    </source>
</evidence>
<dbReference type="PANTHER" id="PTHR43626">
    <property type="entry name" value="ACYL-COA N-ACYLTRANSFERASE"/>
    <property type="match status" value="1"/>
</dbReference>
<evidence type="ECO:0000256" key="1">
    <source>
        <dbReference type="ARBA" id="ARBA00022679"/>
    </source>
</evidence>
<reference evidence="4" key="1">
    <citation type="submission" date="2020-10" db="EMBL/GenBank/DDBJ databases">
        <title>Sequencing the genomes of 1000 actinobacteria strains.</title>
        <authorList>
            <person name="Klenk H.-P."/>
        </authorList>
    </citation>
    <scope>NUCLEOTIDE SEQUENCE</scope>
    <source>
        <strain evidence="4">DSM 46832</strain>
    </source>
</reference>
<keyword evidence="5" id="KW-1185">Reference proteome</keyword>
<dbReference type="RefSeq" id="WP_192765223.1">
    <property type="nucleotide sequence ID" value="NZ_JADBEB010000001.1"/>
</dbReference>
<dbReference type="AlphaFoldDB" id="A0A927M1H6"/>
<dbReference type="InterPro" id="IPR000182">
    <property type="entry name" value="GNAT_dom"/>
</dbReference>
<dbReference type="PANTHER" id="PTHR43626:SF4">
    <property type="entry name" value="GCN5-RELATED N-ACETYLTRANSFERASE 2, CHLOROPLASTIC"/>
    <property type="match status" value="1"/>
</dbReference>
<organism evidence="4 5">
    <name type="scientific">Plantactinospora soyae</name>
    <dbReference type="NCBI Taxonomy" id="1544732"/>
    <lineage>
        <taxon>Bacteria</taxon>
        <taxon>Bacillati</taxon>
        <taxon>Actinomycetota</taxon>
        <taxon>Actinomycetes</taxon>
        <taxon>Micromonosporales</taxon>
        <taxon>Micromonosporaceae</taxon>
        <taxon>Plantactinospora</taxon>
    </lineage>
</organism>
<dbReference type="InterPro" id="IPR045039">
    <property type="entry name" value="NSI-like"/>
</dbReference>
<accession>A0A927M1H6</accession>
<protein>
    <submittedName>
        <fullName evidence="4">Amino-acid N-acetyltransferase</fullName>
        <ecNumber evidence="4">2.3.1.1</ecNumber>
    </submittedName>
</protein>
<dbReference type="GO" id="GO:0008080">
    <property type="term" value="F:N-acetyltransferase activity"/>
    <property type="evidence" value="ECO:0007669"/>
    <property type="project" value="InterPro"/>
</dbReference>
<dbReference type="Gene3D" id="3.40.630.30">
    <property type="match status" value="1"/>
</dbReference>
<dbReference type="PROSITE" id="PS51186">
    <property type="entry name" value="GNAT"/>
    <property type="match status" value="1"/>
</dbReference>
<dbReference type="EC" id="2.3.1.1" evidence="4"/>
<feature type="domain" description="N-acetyltransferase" evidence="3">
    <location>
        <begin position="21"/>
        <end position="156"/>
    </location>
</feature>
<dbReference type="Proteomes" id="UP000649753">
    <property type="component" value="Unassembled WGS sequence"/>
</dbReference>
<dbReference type="SUPFAM" id="SSF55729">
    <property type="entry name" value="Acyl-CoA N-acyltransferases (Nat)"/>
    <property type="match status" value="1"/>
</dbReference>
<dbReference type="Pfam" id="PF00583">
    <property type="entry name" value="Acetyltransf_1"/>
    <property type="match status" value="1"/>
</dbReference>
<dbReference type="CDD" id="cd04301">
    <property type="entry name" value="NAT_SF"/>
    <property type="match status" value="1"/>
</dbReference>
<evidence type="ECO:0000256" key="2">
    <source>
        <dbReference type="ARBA" id="ARBA00023315"/>
    </source>
</evidence>
<comment type="caution">
    <text evidence="4">The sequence shown here is derived from an EMBL/GenBank/DDBJ whole genome shotgun (WGS) entry which is preliminary data.</text>
</comment>